<keyword evidence="1" id="KW-0812">Transmembrane</keyword>
<evidence type="ECO:0000256" key="1">
    <source>
        <dbReference type="SAM" id="Phobius"/>
    </source>
</evidence>
<keyword evidence="1" id="KW-1133">Transmembrane helix</keyword>
<feature type="transmembrane region" description="Helical" evidence="1">
    <location>
        <begin position="326"/>
        <end position="345"/>
    </location>
</feature>
<sequence length="469" mass="52138">MTETMRLVLGTVIGLSSLEIAGYTLLVWLLPPRSLFNSLERLSLAFGLGCLGLTWWMLLLSLIQVPFSVGKIAGPWLVLAVPAVYCAWRRGWVQDDCRGLYVLGKNILTLGRGANFSRFEQVGLLLLIGVLAFGFLRATLYPLWEWDALSTWGLKAKAFYLGQKIELTRFEAHNYYPNLVPLLMAYLYYWFGGVSDYVVRAVFPCWGGAIFLLFYSLLRRLEVRRSMALGATAFLALNGATLVTHLFLAYADLALTYYHLAVAGLLYLWLQDQLPAGGLGLIICMSGGLSWCKYEGWPLMLIILLAAGLTLLWLRPPQWPRKMFSLALMGLGGWLFTLPWNWFIARHGMTAGVDHLGGFYPQQLFQGTWQLIKALIWIPYFGLLWPTICASFVLSGWGIGRTPTLFLALLSAGNLAAVALGYALAPTSPAEFPLYVRATIDRLLLHFTPACGLIFAAALKNKDGTSSPQ</sequence>
<feature type="transmembrane region" description="Helical" evidence="1">
    <location>
        <begin position="404"/>
        <end position="423"/>
    </location>
</feature>
<reference evidence="2 3" key="1">
    <citation type="journal article" date="2011" name="Stand. Genomic Sci.">
        <title>Complete genome sequence of the acetate-degrading sulfate reducer Desulfobacca acetoxidans type strain (ASRB2).</title>
        <authorList>
            <person name="Goker M."/>
            <person name="Teshima H."/>
            <person name="Lapidus A."/>
            <person name="Nolan M."/>
            <person name="Lucas S."/>
            <person name="Hammon N."/>
            <person name="Deshpande S."/>
            <person name="Cheng J.F."/>
            <person name="Tapia R."/>
            <person name="Han C."/>
            <person name="Goodwin L."/>
            <person name="Pitluck S."/>
            <person name="Huntemann M."/>
            <person name="Liolios K."/>
            <person name="Ivanova N."/>
            <person name="Pagani I."/>
            <person name="Mavromatis K."/>
            <person name="Ovchinikova G."/>
            <person name="Pati A."/>
            <person name="Chen A."/>
            <person name="Palaniappan K."/>
            <person name="Land M."/>
            <person name="Hauser L."/>
            <person name="Brambilla E.M."/>
            <person name="Rohde M."/>
            <person name="Spring S."/>
            <person name="Detter J.C."/>
            <person name="Woyke T."/>
            <person name="Bristow J."/>
            <person name="Eisen J.A."/>
            <person name="Markowitz V."/>
            <person name="Hugenholtz P."/>
            <person name="Kyrpides N.C."/>
            <person name="Klenk H.P."/>
        </authorList>
    </citation>
    <scope>NUCLEOTIDE SEQUENCE [LARGE SCALE GENOMIC DNA]</scope>
    <source>
        <strain evidence="3">ATCC 700848 / DSM 11109 / ASRB2</strain>
    </source>
</reference>
<dbReference type="KEGG" id="dao:Desac_0160"/>
<name>F2NBY0_DESAR</name>
<gene>
    <name evidence="2" type="ordered locus">Desac_0160</name>
</gene>
<feature type="transmembrane region" description="Helical" evidence="1">
    <location>
        <begin position="42"/>
        <end position="63"/>
    </location>
</feature>
<evidence type="ECO:0000313" key="3">
    <source>
        <dbReference type="Proteomes" id="UP000000483"/>
    </source>
</evidence>
<dbReference type="STRING" id="880072.Desac_0160"/>
<proteinExistence type="predicted"/>
<dbReference type="AlphaFoldDB" id="F2NBY0"/>
<dbReference type="HOGENOM" id="CLU_582316_0_0_7"/>
<reference evidence="3" key="2">
    <citation type="submission" date="2011-03" db="EMBL/GenBank/DDBJ databases">
        <title>The complete genome of Desulfobacca acetoxidans DSM 11109.</title>
        <authorList>
            <consortium name="US DOE Joint Genome Institute (JGI-PGF)"/>
            <person name="Lucas S."/>
            <person name="Copeland A."/>
            <person name="Lapidus A."/>
            <person name="Bruce D."/>
            <person name="Goodwin L."/>
            <person name="Pitluck S."/>
            <person name="Peters L."/>
            <person name="Kyrpides N."/>
            <person name="Mavromatis K."/>
            <person name="Ivanova N."/>
            <person name="Ovchinnikova G."/>
            <person name="Teshima H."/>
            <person name="Detter J.C."/>
            <person name="Han C."/>
            <person name="Land M."/>
            <person name="Hauser L."/>
            <person name="Markowitz V."/>
            <person name="Cheng J.-F."/>
            <person name="Hugenholtz P."/>
            <person name="Woyke T."/>
            <person name="Wu D."/>
            <person name="Spring S."/>
            <person name="Schueler E."/>
            <person name="Brambilla E."/>
            <person name="Klenk H.-P."/>
            <person name="Eisen J.A."/>
        </authorList>
    </citation>
    <scope>NUCLEOTIDE SEQUENCE [LARGE SCALE GENOMIC DNA]</scope>
    <source>
        <strain evidence="3">ATCC 700848 / DSM 11109 / ASRB2</strain>
    </source>
</reference>
<organism evidence="2 3">
    <name type="scientific">Desulfobacca acetoxidans (strain ATCC 700848 / DSM 11109 / ASRB2)</name>
    <dbReference type="NCBI Taxonomy" id="880072"/>
    <lineage>
        <taxon>Bacteria</taxon>
        <taxon>Pseudomonadati</taxon>
        <taxon>Thermodesulfobacteriota</taxon>
        <taxon>Desulfobaccia</taxon>
        <taxon>Desulfobaccales</taxon>
        <taxon>Desulfobaccaceae</taxon>
        <taxon>Desulfobacca</taxon>
    </lineage>
</organism>
<feature type="transmembrane region" description="Helical" evidence="1">
    <location>
        <begin position="6"/>
        <end position="30"/>
    </location>
</feature>
<feature type="transmembrane region" description="Helical" evidence="1">
    <location>
        <begin position="297"/>
        <end position="314"/>
    </location>
</feature>
<evidence type="ECO:0008006" key="4">
    <source>
        <dbReference type="Google" id="ProtNLM"/>
    </source>
</evidence>
<feature type="transmembrane region" description="Helical" evidence="1">
    <location>
        <begin position="122"/>
        <end position="144"/>
    </location>
</feature>
<protein>
    <recommendedName>
        <fullName evidence="4">Glycosyltransferase RgtA/B/C/D-like domain-containing protein</fullName>
    </recommendedName>
</protein>
<evidence type="ECO:0000313" key="2">
    <source>
        <dbReference type="EMBL" id="AEB08057.1"/>
    </source>
</evidence>
<dbReference type="RefSeq" id="WP_013705170.1">
    <property type="nucleotide sequence ID" value="NC_015388.1"/>
</dbReference>
<feature type="transmembrane region" description="Helical" evidence="1">
    <location>
        <begin position="443"/>
        <end position="459"/>
    </location>
</feature>
<feature type="transmembrane region" description="Helical" evidence="1">
    <location>
        <begin position="374"/>
        <end position="397"/>
    </location>
</feature>
<dbReference type="EMBL" id="CP002629">
    <property type="protein sequence ID" value="AEB08057.1"/>
    <property type="molecule type" value="Genomic_DNA"/>
</dbReference>
<accession>F2NBY0</accession>
<keyword evidence="1" id="KW-0472">Membrane</keyword>
<feature type="transmembrane region" description="Helical" evidence="1">
    <location>
        <begin position="197"/>
        <end position="215"/>
    </location>
</feature>
<dbReference type="Proteomes" id="UP000000483">
    <property type="component" value="Chromosome"/>
</dbReference>
<keyword evidence="3" id="KW-1185">Reference proteome</keyword>
<feature type="transmembrane region" description="Helical" evidence="1">
    <location>
        <begin position="227"/>
        <end position="248"/>
    </location>
</feature>